<feature type="region of interest" description="Disordered" evidence="1">
    <location>
        <begin position="91"/>
        <end position="121"/>
    </location>
</feature>
<feature type="region of interest" description="Disordered" evidence="1">
    <location>
        <begin position="1"/>
        <end position="24"/>
    </location>
</feature>
<protein>
    <submittedName>
        <fullName evidence="2">Uncharacterized protein</fullName>
    </submittedName>
</protein>
<evidence type="ECO:0000313" key="2">
    <source>
        <dbReference type="EMBL" id="KAK6992950.1"/>
    </source>
</evidence>
<dbReference type="EMBL" id="JAWWNJ010000105">
    <property type="protein sequence ID" value="KAK6992950.1"/>
    <property type="molecule type" value="Genomic_DNA"/>
</dbReference>
<accession>A0AAV9ZVU8</accession>
<dbReference type="AlphaFoldDB" id="A0AAV9ZVU8"/>
<proteinExistence type="predicted"/>
<feature type="compositionally biased region" description="Basic and acidic residues" evidence="1">
    <location>
        <begin position="91"/>
        <end position="106"/>
    </location>
</feature>
<organism evidence="2 3">
    <name type="scientific">Favolaschia claudopus</name>
    <dbReference type="NCBI Taxonomy" id="2862362"/>
    <lineage>
        <taxon>Eukaryota</taxon>
        <taxon>Fungi</taxon>
        <taxon>Dikarya</taxon>
        <taxon>Basidiomycota</taxon>
        <taxon>Agaricomycotina</taxon>
        <taxon>Agaricomycetes</taxon>
        <taxon>Agaricomycetidae</taxon>
        <taxon>Agaricales</taxon>
        <taxon>Marasmiineae</taxon>
        <taxon>Mycenaceae</taxon>
        <taxon>Favolaschia</taxon>
    </lineage>
</organism>
<name>A0AAV9ZVU8_9AGAR</name>
<comment type="caution">
    <text evidence="2">The sequence shown here is derived from an EMBL/GenBank/DDBJ whole genome shotgun (WGS) entry which is preliminary data.</text>
</comment>
<dbReference type="Proteomes" id="UP001362999">
    <property type="component" value="Unassembled WGS sequence"/>
</dbReference>
<evidence type="ECO:0000256" key="1">
    <source>
        <dbReference type="SAM" id="MobiDB-lite"/>
    </source>
</evidence>
<feature type="region of interest" description="Disordered" evidence="1">
    <location>
        <begin position="311"/>
        <end position="340"/>
    </location>
</feature>
<sequence length="535" mass="60259">MYDEYEHPLAEPGYQSDTGNRDTPTRQDFVNYTRVEEIHGKPRSKKAKVMNRRGRAICRIMTTHGWTHADIGYVFRISEASVKRAVDNRKYNPRDRVEEDKERAGPDFHSNLPMPPSDERRAELRKLDDTVPKVRILPGVVYSHFERSSRVFQASKVIYLVSDDSSDSDSSEEVRIYTSAFNPLLTSEPPKDQLPDEAASPPLFPYQVNQVDYNGHENIPHPSIQVFCPAIGISQTKLRSSVILQFQRSQLFFKTTFPTSVRFIPWFRFLSPRISVEVLMTVQIHSRLPNRYMLIASQAFIPSPLPAPSPRKPLPLPLPPVHTHPHPHSNNSPTPDPDPALPSFLQTISDIDYTPHLPLLALQGFTLVRMRAVSTWTREEMHEALEGLLMGRGAAEAGQPGMRAIASVSLEIAIRGLKSGMVCLVTKITQPALPPSGSSSGTTLPSFLQNVMGLDLSPHLQLFEEQDIDMRMLGAMVRWDRDRREETLRRVLLQHESVLGNGFDSGSNSDLKRMTALEVVGLEFCLRRAGGEVMD</sequence>
<evidence type="ECO:0000313" key="3">
    <source>
        <dbReference type="Proteomes" id="UP001362999"/>
    </source>
</evidence>
<feature type="compositionally biased region" description="Pro residues" evidence="1">
    <location>
        <begin position="311"/>
        <end position="322"/>
    </location>
</feature>
<reference evidence="2 3" key="1">
    <citation type="journal article" date="2024" name="J Genomics">
        <title>Draft genome sequencing and assembly of Favolaschia claudopus CIRM-BRFM 2984 isolated from oak limbs.</title>
        <authorList>
            <person name="Navarro D."/>
            <person name="Drula E."/>
            <person name="Chaduli D."/>
            <person name="Cazenave R."/>
            <person name="Ahrendt S."/>
            <person name="Wang J."/>
            <person name="Lipzen A."/>
            <person name="Daum C."/>
            <person name="Barry K."/>
            <person name="Grigoriev I.V."/>
            <person name="Favel A."/>
            <person name="Rosso M.N."/>
            <person name="Martin F."/>
        </authorList>
    </citation>
    <scope>NUCLEOTIDE SEQUENCE [LARGE SCALE GENOMIC DNA]</scope>
    <source>
        <strain evidence="2 3">CIRM-BRFM 2984</strain>
    </source>
</reference>
<keyword evidence="3" id="KW-1185">Reference proteome</keyword>
<gene>
    <name evidence="2" type="ORF">R3P38DRAFT_2568039</name>
</gene>